<keyword evidence="1" id="KW-0812">Transmembrane</keyword>
<dbReference type="Proteomes" id="UP001501116">
    <property type="component" value="Unassembled WGS sequence"/>
</dbReference>
<organism evidence="2 3">
    <name type="scientific">Amycolatopsis minnesotensis</name>
    <dbReference type="NCBI Taxonomy" id="337894"/>
    <lineage>
        <taxon>Bacteria</taxon>
        <taxon>Bacillati</taxon>
        <taxon>Actinomycetota</taxon>
        <taxon>Actinomycetes</taxon>
        <taxon>Pseudonocardiales</taxon>
        <taxon>Pseudonocardiaceae</taxon>
        <taxon>Amycolatopsis</taxon>
    </lineage>
</organism>
<name>A0ABP5C230_9PSEU</name>
<gene>
    <name evidence="2" type="ORF">GCM10009754_27620</name>
</gene>
<proteinExistence type="predicted"/>
<evidence type="ECO:0000313" key="3">
    <source>
        <dbReference type="Proteomes" id="UP001501116"/>
    </source>
</evidence>
<keyword evidence="3" id="KW-1185">Reference proteome</keyword>
<dbReference type="EMBL" id="BAAANN010000009">
    <property type="protein sequence ID" value="GAA1956230.1"/>
    <property type="molecule type" value="Genomic_DNA"/>
</dbReference>
<evidence type="ECO:0000256" key="1">
    <source>
        <dbReference type="SAM" id="Phobius"/>
    </source>
</evidence>
<comment type="caution">
    <text evidence="2">The sequence shown here is derived from an EMBL/GenBank/DDBJ whole genome shotgun (WGS) entry which is preliminary data.</text>
</comment>
<dbReference type="RefSeq" id="WP_344417539.1">
    <property type="nucleotide sequence ID" value="NZ_BAAANN010000009.1"/>
</dbReference>
<keyword evidence="1" id="KW-1133">Transmembrane helix</keyword>
<keyword evidence="1" id="KW-0472">Membrane</keyword>
<evidence type="ECO:0008006" key="4">
    <source>
        <dbReference type="Google" id="ProtNLM"/>
    </source>
</evidence>
<evidence type="ECO:0000313" key="2">
    <source>
        <dbReference type="EMBL" id="GAA1956230.1"/>
    </source>
</evidence>
<reference evidence="3" key="1">
    <citation type="journal article" date="2019" name="Int. J. Syst. Evol. Microbiol.">
        <title>The Global Catalogue of Microorganisms (GCM) 10K type strain sequencing project: providing services to taxonomists for standard genome sequencing and annotation.</title>
        <authorList>
            <consortium name="The Broad Institute Genomics Platform"/>
            <consortium name="The Broad Institute Genome Sequencing Center for Infectious Disease"/>
            <person name="Wu L."/>
            <person name="Ma J."/>
        </authorList>
    </citation>
    <scope>NUCLEOTIDE SEQUENCE [LARGE SCALE GENOMIC DNA]</scope>
    <source>
        <strain evidence="3">JCM 14545</strain>
    </source>
</reference>
<accession>A0ABP5C230</accession>
<feature type="transmembrane region" description="Helical" evidence="1">
    <location>
        <begin position="28"/>
        <end position="47"/>
    </location>
</feature>
<sequence length="54" mass="5278">MTLGLAVSVGSIASPAVGALADGTSLQVALAALMGLAVLSWLIASTLPEPNTRT</sequence>
<protein>
    <recommendedName>
        <fullName evidence="4">MFS transporter</fullName>
    </recommendedName>
</protein>